<evidence type="ECO:0000313" key="2">
    <source>
        <dbReference type="Proteomes" id="UP001576784"/>
    </source>
</evidence>
<name>A0ABV4XSI0_9CYAN</name>
<dbReference type="EMBL" id="JBHFNR010000124">
    <property type="protein sequence ID" value="MFB2894688.1"/>
    <property type="molecule type" value="Genomic_DNA"/>
</dbReference>
<gene>
    <name evidence="1" type="ORF">ACE1CI_17405</name>
</gene>
<dbReference type="Proteomes" id="UP001576784">
    <property type="component" value="Unassembled WGS sequence"/>
</dbReference>
<comment type="caution">
    <text evidence="1">The sequence shown here is derived from an EMBL/GenBank/DDBJ whole genome shotgun (WGS) entry which is preliminary data.</text>
</comment>
<proteinExistence type="predicted"/>
<sequence length="46" mass="5056">MVIGRWSLVGYWSLGHLSLMINDMGASVDIPIPLVFGELLLAIDNK</sequence>
<reference evidence="1 2" key="1">
    <citation type="submission" date="2024-09" db="EMBL/GenBank/DDBJ databases">
        <title>Floridaenema gen nov. (Aerosakkonemataceae, Aerosakkonematales ord. nov., Cyanobacteria) from benthic tropical and subtropical fresh waters, with the description of four new species.</title>
        <authorList>
            <person name="Moretto J.A."/>
            <person name="Berthold D.E."/>
            <person name="Lefler F.W."/>
            <person name="Huang I.-S."/>
            <person name="Laughinghouse H. IV."/>
        </authorList>
    </citation>
    <scope>NUCLEOTIDE SEQUENCE [LARGE SCALE GENOMIC DNA]</scope>
    <source>
        <strain evidence="1 2">BLCC-F50</strain>
    </source>
</reference>
<accession>A0ABV4XSI0</accession>
<keyword evidence="2" id="KW-1185">Reference proteome</keyword>
<protein>
    <submittedName>
        <fullName evidence="1">Uncharacterized protein</fullName>
    </submittedName>
</protein>
<evidence type="ECO:0000313" key="1">
    <source>
        <dbReference type="EMBL" id="MFB2894688.1"/>
    </source>
</evidence>
<dbReference type="RefSeq" id="WP_413264328.1">
    <property type="nucleotide sequence ID" value="NZ_JBHFNR010000124.1"/>
</dbReference>
<organism evidence="1 2">
    <name type="scientific">Floridaenema flaviceps BLCC-F50</name>
    <dbReference type="NCBI Taxonomy" id="3153642"/>
    <lineage>
        <taxon>Bacteria</taxon>
        <taxon>Bacillati</taxon>
        <taxon>Cyanobacteriota</taxon>
        <taxon>Cyanophyceae</taxon>
        <taxon>Oscillatoriophycideae</taxon>
        <taxon>Aerosakkonematales</taxon>
        <taxon>Aerosakkonemataceae</taxon>
        <taxon>Floridanema</taxon>
        <taxon>Floridanema flaviceps</taxon>
    </lineage>
</organism>